<sequence>MPAPRDIIAQRLIRAGGVGHAHASSARVQRTVREEWRQHWTLVLASGVGLSLHTVSTYTLGLVMEPLNAEFGWSRTQISVVSLIPAILMVLFSPLMGAIIDRWGSRRLALPSIVLTGLSLAMISLANGSTAQWMMLWLFYGVVTLGIKVTVWTTAISGAFSAGRGLALGTMLCGAALSQIGVPPLAQWLVDDYGWRTAYVAVALVWTTPALILAMLFLKDPRPAAAKTNETPSAPANAELPGLSVLEALRNAPLMRIAVSTLLTMFIGTAILVHQVPILTDAGVSRGNAALLASLAGLAGIVGKLFTGWMTDRWDASLIGALTLLAPIIAYVNLLYPSGSIVLMMLAMIIIGYTTGAKLQISAYLTAQHAGMRVARRSG</sequence>
<name>A0A916TW71_9SPHN</name>
<feature type="domain" description="Major facilitator superfamily (MFS) profile" evidence="5">
    <location>
        <begin position="42"/>
        <end position="379"/>
    </location>
</feature>
<evidence type="ECO:0000256" key="3">
    <source>
        <dbReference type="ARBA" id="ARBA00023136"/>
    </source>
</evidence>
<reference evidence="6" key="1">
    <citation type="journal article" date="2014" name="Int. J. Syst. Evol. Microbiol.">
        <title>Complete genome sequence of Corynebacterium casei LMG S-19264T (=DSM 44701T), isolated from a smear-ripened cheese.</title>
        <authorList>
            <consortium name="US DOE Joint Genome Institute (JGI-PGF)"/>
            <person name="Walter F."/>
            <person name="Albersmeier A."/>
            <person name="Kalinowski J."/>
            <person name="Ruckert C."/>
        </authorList>
    </citation>
    <scope>NUCLEOTIDE SEQUENCE</scope>
    <source>
        <strain evidence="6">CGMCC 1.15095</strain>
    </source>
</reference>
<protein>
    <submittedName>
        <fullName evidence="6">MFS transporter</fullName>
    </submittedName>
</protein>
<dbReference type="PROSITE" id="PS50850">
    <property type="entry name" value="MFS"/>
    <property type="match status" value="1"/>
</dbReference>
<dbReference type="InterPro" id="IPR036259">
    <property type="entry name" value="MFS_trans_sf"/>
</dbReference>
<keyword evidence="7" id="KW-1185">Reference proteome</keyword>
<keyword evidence="3 4" id="KW-0472">Membrane</keyword>
<feature type="transmembrane region" description="Helical" evidence="4">
    <location>
        <begin position="257"/>
        <end position="277"/>
    </location>
</feature>
<dbReference type="Gene3D" id="1.20.1250.20">
    <property type="entry name" value="MFS general substrate transporter like domains"/>
    <property type="match status" value="2"/>
</dbReference>
<evidence type="ECO:0000259" key="5">
    <source>
        <dbReference type="PROSITE" id="PS50850"/>
    </source>
</evidence>
<dbReference type="PANTHER" id="PTHR11360">
    <property type="entry name" value="MONOCARBOXYLATE TRANSPORTER"/>
    <property type="match status" value="1"/>
</dbReference>
<evidence type="ECO:0000256" key="1">
    <source>
        <dbReference type="ARBA" id="ARBA00022692"/>
    </source>
</evidence>
<reference evidence="6" key="2">
    <citation type="submission" date="2020-09" db="EMBL/GenBank/DDBJ databases">
        <authorList>
            <person name="Sun Q."/>
            <person name="Zhou Y."/>
        </authorList>
    </citation>
    <scope>NUCLEOTIDE SEQUENCE</scope>
    <source>
        <strain evidence="6">CGMCC 1.15095</strain>
    </source>
</reference>
<dbReference type="SUPFAM" id="SSF103473">
    <property type="entry name" value="MFS general substrate transporter"/>
    <property type="match status" value="1"/>
</dbReference>
<dbReference type="InterPro" id="IPR050327">
    <property type="entry name" value="Proton-linked_MCT"/>
</dbReference>
<feature type="transmembrane region" description="Helical" evidence="4">
    <location>
        <begin position="108"/>
        <end position="127"/>
    </location>
</feature>
<dbReference type="PANTHER" id="PTHR11360:SF284">
    <property type="entry name" value="EG:103B4.3 PROTEIN-RELATED"/>
    <property type="match status" value="1"/>
</dbReference>
<dbReference type="AlphaFoldDB" id="A0A916TW71"/>
<accession>A0A916TW71</accession>
<gene>
    <name evidence="6" type="ORF">GCM10011494_39210</name>
</gene>
<comment type="caution">
    <text evidence="6">The sequence shown here is derived from an EMBL/GenBank/DDBJ whole genome shotgun (WGS) entry which is preliminary data.</text>
</comment>
<evidence type="ECO:0000313" key="7">
    <source>
        <dbReference type="Proteomes" id="UP000608154"/>
    </source>
</evidence>
<evidence type="ECO:0000256" key="2">
    <source>
        <dbReference type="ARBA" id="ARBA00022989"/>
    </source>
</evidence>
<dbReference type="EMBL" id="BMHK01000064">
    <property type="protein sequence ID" value="GGC16496.1"/>
    <property type="molecule type" value="Genomic_DNA"/>
</dbReference>
<feature type="transmembrane region" description="Helical" evidence="4">
    <location>
        <begin position="342"/>
        <end position="367"/>
    </location>
</feature>
<dbReference type="InterPro" id="IPR020846">
    <property type="entry name" value="MFS_dom"/>
</dbReference>
<dbReference type="Proteomes" id="UP000608154">
    <property type="component" value="Unassembled WGS sequence"/>
</dbReference>
<organism evidence="6 7">
    <name type="scientific">Novosphingobium endophyticum</name>
    <dbReference type="NCBI Taxonomy" id="1955250"/>
    <lineage>
        <taxon>Bacteria</taxon>
        <taxon>Pseudomonadati</taxon>
        <taxon>Pseudomonadota</taxon>
        <taxon>Alphaproteobacteria</taxon>
        <taxon>Sphingomonadales</taxon>
        <taxon>Sphingomonadaceae</taxon>
        <taxon>Novosphingobium</taxon>
    </lineage>
</organism>
<keyword evidence="2 4" id="KW-1133">Transmembrane helix</keyword>
<feature type="transmembrane region" description="Helical" evidence="4">
    <location>
        <begin position="76"/>
        <end position="96"/>
    </location>
</feature>
<evidence type="ECO:0000313" key="6">
    <source>
        <dbReference type="EMBL" id="GGC16496.1"/>
    </source>
</evidence>
<feature type="transmembrane region" description="Helical" evidence="4">
    <location>
        <begin position="40"/>
        <end position="64"/>
    </location>
</feature>
<feature type="transmembrane region" description="Helical" evidence="4">
    <location>
        <begin position="165"/>
        <end position="186"/>
    </location>
</feature>
<feature type="transmembrane region" description="Helical" evidence="4">
    <location>
        <begin position="289"/>
        <end position="306"/>
    </location>
</feature>
<dbReference type="Pfam" id="PF07690">
    <property type="entry name" value="MFS_1"/>
    <property type="match status" value="1"/>
</dbReference>
<dbReference type="InterPro" id="IPR011701">
    <property type="entry name" value="MFS"/>
</dbReference>
<proteinExistence type="predicted"/>
<dbReference type="GO" id="GO:0022857">
    <property type="term" value="F:transmembrane transporter activity"/>
    <property type="evidence" value="ECO:0007669"/>
    <property type="project" value="InterPro"/>
</dbReference>
<feature type="transmembrane region" description="Helical" evidence="4">
    <location>
        <begin position="133"/>
        <end position="153"/>
    </location>
</feature>
<feature type="transmembrane region" description="Helical" evidence="4">
    <location>
        <begin position="198"/>
        <end position="218"/>
    </location>
</feature>
<feature type="transmembrane region" description="Helical" evidence="4">
    <location>
        <begin position="318"/>
        <end position="336"/>
    </location>
</feature>
<evidence type="ECO:0000256" key="4">
    <source>
        <dbReference type="SAM" id="Phobius"/>
    </source>
</evidence>
<keyword evidence="1 4" id="KW-0812">Transmembrane</keyword>